<dbReference type="GO" id="GO:0042597">
    <property type="term" value="C:periplasmic space"/>
    <property type="evidence" value="ECO:0007669"/>
    <property type="project" value="InterPro"/>
</dbReference>
<dbReference type="SUPFAM" id="SSF53955">
    <property type="entry name" value="Lysozyme-like"/>
    <property type="match status" value="1"/>
</dbReference>
<dbReference type="AlphaFoldDB" id="A0A0B7J1M8"/>
<feature type="signal peptide" evidence="3">
    <location>
        <begin position="1"/>
        <end position="20"/>
    </location>
</feature>
<dbReference type="STRING" id="1581680.BN1209_1522"/>
<dbReference type="Gene3D" id="1.10.530.10">
    <property type="match status" value="1"/>
</dbReference>
<gene>
    <name evidence="6" type="primary">mltE</name>
    <name evidence="6" type="ORF">BN1209_1522</name>
</gene>
<accession>A0A0B7J1M8</accession>
<dbReference type="GO" id="GO:0004553">
    <property type="term" value="F:hydrolase activity, hydrolyzing O-glycosyl compounds"/>
    <property type="evidence" value="ECO:0007669"/>
    <property type="project" value="InterPro"/>
</dbReference>
<evidence type="ECO:0000256" key="1">
    <source>
        <dbReference type="ARBA" id="ARBA00007734"/>
    </source>
</evidence>
<protein>
    <submittedName>
        <fullName evidence="6">Lytic transglycosylase catalytic</fullName>
    </submittedName>
</protein>
<dbReference type="CDD" id="cd13401">
    <property type="entry name" value="Slt70-like"/>
    <property type="match status" value="1"/>
</dbReference>
<dbReference type="InterPro" id="IPR008258">
    <property type="entry name" value="Transglycosylase_SLT_dom_1"/>
</dbReference>
<dbReference type="InterPro" id="IPR037061">
    <property type="entry name" value="Lytic_TGlycoase_superhlx_L_sf"/>
</dbReference>
<dbReference type="Gene3D" id="1.25.20.10">
    <property type="entry name" value="Bacterial muramidases"/>
    <property type="match status" value="1"/>
</dbReference>
<dbReference type="Pfam" id="PF01464">
    <property type="entry name" value="SLT"/>
    <property type="match status" value="1"/>
</dbReference>
<keyword evidence="7" id="KW-1185">Reference proteome</keyword>
<evidence type="ECO:0000313" key="7">
    <source>
        <dbReference type="Proteomes" id="UP000056322"/>
    </source>
</evidence>
<dbReference type="KEGG" id="mbac:BN1209_1522"/>
<dbReference type="InterPro" id="IPR012289">
    <property type="entry name" value="Lytic_TGlycosylase_superhlx_L"/>
</dbReference>
<feature type="chain" id="PRO_5002130594" evidence="3">
    <location>
        <begin position="21"/>
        <end position="645"/>
    </location>
</feature>
<feature type="domain" description="Lytic transglycosylase superhelical linker" evidence="5">
    <location>
        <begin position="397"/>
        <end position="458"/>
    </location>
</feature>
<dbReference type="RefSeq" id="WP_045751634.1">
    <property type="nucleotide sequence ID" value="NZ_LN794158.1"/>
</dbReference>
<comment type="similarity">
    <text evidence="1">Belongs to the transglycosylase Slt family.</text>
</comment>
<evidence type="ECO:0000313" key="6">
    <source>
        <dbReference type="EMBL" id="CEN56559.1"/>
    </source>
</evidence>
<dbReference type="Proteomes" id="UP000056322">
    <property type="component" value="Chromosome 1"/>
</dbReference>
<dbReference type="PANTHER" id="PTHR37423">
    <property type="entry name" value="SOLUBLE LYTIC MUREIN TRANSGLYCOSYLASE-RELATED"/>
    <property type="match status" value="1"/>
</dbReference>
<dbReference type="HOGENOM" id="CLU_019016_0_0_4"/>
<dbReference type="SUPFAM" id="SSF48435">
    <property type="entry name" value="Bacterial muramidases"/>
    <property type="match status" value="1"/>
</dbReference>
<evidence type="ECO:0000256" key="2">
    <source>
        <dbReference type="ARBA" id="ARBA00022729"/>
    </source>
</evidence>
<dbReference type="Gene3D" id="1.10.1240.20">
    <property type="entry name" value="Lytic transglycosylase, superhelical linker domain"/>
    <property type="match status" value="1"/>
</dbReference>
<sequence length="645" mass="73367">MKHWATLFSIFLFATPSAWGMSAEQTFAHAQSAYQSKNVKALTDDASQLHAQNYLLAPYADYWLMLITLSSSDKSAVRDFLSQYADYPFADKVRGEWLKTLAKRQDWETFFAELINFKRDDLAVTCYSLEGRAKKGDLIALTEGKALWMSAAEQPANCESLFDLMQASKVLTQDDIWSRFRLAMQEGKIALAKSIIQRDSNLSKLEMKLIDVVYQNPQLALEKKIIPFKSHLGRALNLYAIDKLARSKLDEGLSTWSKYIVQFEADEQAYMWGRLAMQAARRHDAEALNLYAKVNNSELEKDAIAWKVRAALLDRNWTIVLSTIEDMQPTQQEEQVWRYWKARAYKAQNATTKANAILLPLSREHTYYGLLAKDELGEVIANPPSNYVPTENEVQLVQNQAAIQRSLELQKLDMRWESRAEWAWATKDYDDKQMLAAAELAMRQAWYDLAISTAEKTKFVHNFILRYPAPYRETVQTFAKDYGLDEAWVYGLTRQESRFVSYAKSGVGASGLMQVMPATAAWIAKRAGFNDYRQTMIHQTETNVKLGTYYLRYTLDLMSGQAAMATAAYNAGPGNARHWAPKKPMEGAIYAETIPILETRQYVQKVMANTCFYSNRLGTKSISLKQRLGVIIGDGNIIANDDVDG</sequence>
<proteinExistence type="inferred from homology"/>
<evidence type="ECO:0000259" key="4">
    <source>
        <dbReference type="Pfam" id="PF01464"/>
    </source>
</evidence>
<dbReference type="PANTHER" id="PTHR37423:SF5">
    <property type="entry name" value="SOLUBLE LYTIC MUREIN TRANSGLYCOSYLASE"/>
    <property type="match status" value="1"/>
</dbReference>
<organism evidence="6 7">
    <name type="scientific">Candidatus Methylopumilus turicensis</name>
    <dbReference type="NCBI Taxonomy" id="1581680"/>
    <lineage>
        <taxon>Bacteria</taxon>
        <taxon>Pseudomonadati</taxon>
        <taxon>Pseudomonadota</taxon>
        <taxon>Betaproteobacteria</taxon>
        <taxon>Nitrosomonadales</taxon>
        <taxon>Methylophilaceae</taxon>
        <taxon>Candidatus Methylopumilus</taxon>
    </lineage>
</organism>
<dbReference type="OrthoDB" id="92254at2"/>
<dbReference type="Pfam" id="PF14718">
    <property type="entry name" value="SLT_L"/>
    <property type="match status" value="1"/>
</dbReference>
<dbReference type="InterPro" id="IPR008939">
    <property type="entry name" value="Lytic_TGlycosylase_superhlx_U"/>
</dbReference>
<dbReference type="EMBL" id="LN794158">
    <property type="protein sequence ID" value="CEN56559.1"/>
    <property type="molecule type" value="Genomic_DNA"/>
</dbReference>
<evidence type="ECO:0000259" key="5">
    <source>
        <dbReference type="Pfam" id="PF14718"/>
    </source>
</evidence>
<evidence type="ECO:0000256" key="3">
    <source>
        <dbReference type="SAM" id="SignalP"/>
    </source>
</evidence>
<keyword evidence="2 3" id="KW-0732">Signal</keyword>
<dbReference type="InterPro" id="IPR023346">
    <property type="entry name" value="Lysozyme-like_dom_sf"/>
</dbReference>
<reference evidence="7" key="1">
    <citation type="submission" date="2014-12" db="EMBL/GenBank/DDBJ databases">
        <authorList>
            <person name="Salcher M.M."/>
        </authorList>
    </citation>
    <scope>NUCLEOTIDE SEQUENCE [LARGE SCALE GENOMIC DNA]</scope>
    <source>
        <strain evidence="7">MMS-10A-171</strain>
    </source>
</reference>
<name>A0A0B7J1M8_9PROT</name>
<feature type="domain" description="Transglycosylase SLT" evidence="4">
    <location>
        <begin position="476"/>
        <end position="582"/>
    </location>
</feature>